<proteinExistence type="predicted"/>
<sequence length="481" mass="55219">MDSQASIPLSSTPSSSSFSSLSSTRKRPYPEEETEVVDVNNTSDAFEHFEGPFDEFPLRPVAAMIDSPLHVLTPQQEFLLDERDVFSKSPDDVIFKIFSYMSRKTIDTMKSVSQKMNFFANHSTADKVKIRASEIQIVQNHEGHAFHVRSANADEESCVLFVKCTDLITEPSSSTVDDPNTLPETRCRFYCRPFKYIGYHHKSLADFVQYNAVHPRNHETPVPRILFTKLKWLLEKYNSRIATLKLVNVLIDKSLIYHLKQSFKNRVRVSLVIDGAVLDPTMTNDDCREFGNWMLGLIPRSVYMENALLEGNGLINERFIRRISSAVDSTGYNLTVKSDRAVADRARFHACRSLSRSALPHFHTIFLHSLTIDIGWLVESFNNRMSVSYSTGDWRFCVTGAFNSVIHCSRENLGPHMDYKLDESAEYHVLCRKDNNNFVGFAVNAYQPGVYVMEARFLNNGSRKFPDKPYFSYDFEQRNRR</sequence>
<dbReference type="EMBL" id="BTSX01000006">
    <property type="protein sequence ID" value="GMT06673.1"/>
    <property type="molecule type" value="Genomic_DNA"/>
</dbReference>
<reference evidence="2" key="1">
    <citation type="submission" date="2023-10" db="EMBL/GenBank/DDBJ databases">
        <title>Genome assembly of Pristionchus species.</title>
        <authorList>
            <person name="Yoshida K."/>
            <person name="Sommer R.J."/>
        </authorList>
    </citation>
    <scope>NUCLEOTIDE SEQUENCE</scope>
    <source>
        <strain evidence="2">RS0144</strain>
    </source>
</reference>
<gene>
    <name evidence="2" type="ORF">PENTCL1PPCAC_28847</name>
</gene>
<keyword evidence="3" id="KW-1185">Reference proteome</keyword>
<feature type="compositionally biased region" description="Low complexity" evidence="1">
    <location>
        <begin position="1"/>
        <end position="23"/>
    </location>
</feature>
<evidence type="ECO:0000313" key="2">
    <source>
        <dbReference type="EMBL" id="GMT06673.1"/>
    </source>
</evidence>
<protein>
    <recommendedName>
        <fullName evidence="4">F-box domain-containing protein</fullName>
    </recommendedName>
</protein>
<evidence type="ECO:0008006" key="4">
    <source>
        <dbReference type="Google" id="ProtNLM"/>
    </source>
</evidence>
<comment type="caution">
    <text evidence="2">The sequence shown here is derived from an EMBL/GenBank/DDBJ whole genome shotgun (WGS) entry which is preliminary data.</text>
</comment>
<feature type="region of interest" description="Disordered" evidence="1">
    <location>
        <begin position="1"/>
        <end position="35"/>
    </location>
</feature>
<evidence type="ECO:0000313" key="3">
    <source>
        <dbReference type="Proteomes" id="UP001432027"/>
    </source>
</evidence>
<organism evidence="2 3">
    <name type="scientific">Pristionchus entomophagus</name>
    <dbReference type="NCBI Taxonomy" id="358040"/>
    <lineage>
        <taxon>Eukaryota</taxon>
        <taxon>Metazoa</taxon>
        <taxon>Ecdysozoa</taxon>
        <taxon>Nematoda</taxon>
        <taxon>Chromadorea</taxon>
        <taxon>Rhabditida</taxon>
        <taxon>Rhabditina</taxon>
        <taxon>Diplogasteromorpha</taxon>
        <taxon>Diplogasteroidea</taxon>
        <taxon>Neodiplogasteridae</taxon>
        <taxon>Pristionchus</taxon>
    </lineage>
</organism>
<name>A0AAV5UK18_9BILA</name>
<evidence type="ECO:0000256" key="1">
    <source>
        <dbReference type="SAM" id="MobiDB-lite"/>
    </source>
</evidence>
<accession>A0AAV5UK18</accession>
<dbReference type="Proteomes" id="UP001432027">
    <property type="component" value="Unassembled WGS sequence"/>
</dbReference>
<dbReference type="AlphaFoldDB" id="A0AAV5UK18"/>